<name>A0A8C7M1V7_ONCKI</name>
<dbReference type="GO" id="GO:0030424">
    <property type="term" value="C:axon"/>
    <property type="evidence" value="ECO:0007669"/>
    <property type="project" value="TreeGrafter"/>
</dbReference>
<keyword evidence="5 15" id="KW-0732">Signal</keyword>
<sequence length="1066" mass="118746">MRSLWSLGLAFLLALTSRAGGLEIPLEVEQLPTITVQTAGPVIALPFEGSFSMRCEAKGNPQPVYRWTKDGQAIDPLFDLGVKKERNNGSFVIHSGRLAQFQGMYQCYASNNLGTAVSEEIELIVPSTPKFPKEKIAPIVVKEGQPVILECNPPQGIPPRKIYWMTIGLQHIEQDERVSMGHDGNLYISNALEKDSRRDYCCFAAFSVIRTIVRKTAMSVVVKSSYAIPERRPSLLVPSGVQSEVRLLKGEELVLECIAEGFPTPVIEWTKRTEKLPKRANLKNYGKRLTINNIEEEDDGKYTCEARNSVGDTVHYFNVMVEEPPRWQPEPPKGQLAVVGSDVHIKCSASGKPRPVISWRKNGQPLDGEQVLDDTIVLHRARPEDSAVYQCEASNRHGTILANANIMIIILTCTCPVGKQQMATQKCLSSRNKDDTTESVEGERFSVFKNGSLQINQAGKEDSGEYVCFATNSEGKSAITALLDVKGISDVELSEQKSWSVRLAWVPGDDHNSSTTEFIVEYEESQWDPGTWRELQRVPGNQVTALLTLHGHLNYQFRVYAVNGIGKGPPSNPTDRYKTLPAAPDKNPENIQIQGHLPHQMDISWEPLLPVEHNGPGLEYKLSYRKLGVEDIWKEHLVKRHAFVIKNTPTFIPYEIKIQSRNSHGWGPEPKVVTGYSGEDLPTASPQDVAVEVLNTTLLRVSWTRVAQATLRGHLGGYNVHWLRKRSLLHSNRIPEERHFLTFPGNRSHAMVPGLRPFSEYRLTVNVFNKRGNGPNSDPVTFQTPEGVPEQVPILTVSNAQRDSITLVWAPPFEANGILTGYLLQYQLINETLAMGDMQEVNVSSADTTHWLLQGLGEMSKYMFYLSACTRVGCGPQRMEEGSTVTEASNWRISEAVNTSKNFHLIDGLEPGTVYTVCLLAKSRLDNASIFEDVIQTRVKGKREYLHLGVSTQGWFIGMMCAVALLTLTVLIACFVTRNKGGKYAVKEKEDLHPEVESQGMNDDTFGDYSEENPLKASQCSLDRGMGGDSDYGDEEECQFNEDGSFIGEYSDHKNRGSVRPSPVTA</sequence>
<accession>A0A8C7M1V7</accession>
<keyword evidence="8 14" id="KW-1133">Transmembrane helix</keyword>
<dbReference type="PROSITE" id="PS50835">
    <property type="entry name" value="IG_LIKE"/>
    <property type="match status" value="4"/>
</dbReference>
<feature type="domain" description="Ig-like" evidence="16">
    <location>
        <begin position="32"/>
        <end position="122"/>
    </location>
</feature>
<dbReference type="InterPro" id="IPR036116">
    <property type="entry name" value="FN3_sf"/>
</dbReference>
<evidence type="ECO:0000256" key="11">
    <source>
        <dbReference type="ARBA" id="ARBA00023180"/>
    </source>
</evidence>
<feature type="domain" description="Ig-like" evidence="16">
    <location>
        <begin position="325"/>
        <end position="407"/>
    </location>
</feature>
<evidence type="ECO:0000256" key="4">
    <source>
        <dbReference type="ARBA" id="ARBA00022692"/>
    </source>
</evidence>
<dbReference type="PROSITE" id="PS50853">
    <property type="entry name" value="FN3"/>
    <property type="match status" value="4"/>
</dbReference>
<feature type="domain" description="Fibronectin type-III" evidence="17">
    <location>
        <begin position="685"/>
        <end position="787"/>
    </location>
</feature>
<feature type="region of interest" description="Disordered" evidence="13">
    <location>
        <begin position="993"/>
        <end position="1066"/>
    </location>
</feature>
<evidence type="ECO:0000256" key="8">
    <source>
        <dbReference type="ARBA" id="ARBA00022989"/>
    </source>
</evidence>
<dbReference type="Pfam" id="PF13882">
    <property type="entry name" value="Bravo_FIGEY"/>
    <property type="match status" value="1"/>
</dbReference>
<evidence type="ECO:0000313" key="19">
    <source>
        <dbReference type="Proteomes" id="UP000694557"/>
    </source>
</evidence>
<reference evidence="18" key="2">
    <citation type="submission" date="2025-09" db="UniProtKB">
        <authorList>
            <consortium name="Ensembl"/>
        </authorList>
    </citation>
    <scope>IDENTIFICATION</scope>
</reference>
<evidence type="ECO:0000313" key="18">
    <source>
        <dbReference type="Ensembl" id="ENSOKIP00005027532.1"/>
    </source>
</evidence>
<organism evidence="18 19">
    <name type="scientific">Oncorhynchus kisutch</name>
    <name type="common">Coho salmon</name>
    <name type="synonym">Salmo kisutch</name>
    <dbReference type="NCBI Taxonomy" id="8019"/>
    <lineage>
        <taxon>Eukaryota</taxon>
        <taxon>Metazoa</taxon>
        <taxon>Chordata</taxon>
        <taxon>Craniata</taxon>
        <taxon>Vertebrata</taxon>
        <taxon>Euteleostomi</taxon>
        <taxon>Actinopterygii</taxon>
        <taxon>Neopterygii</taxon>
        <taxon>Teleostei</taxon>
        <taxon>Protacanthopterygii</taxon>
        <taxon>Salmoniformes</taxon>
        <taxon>Salmonidae</taxon>
        <taxon>Salmoninae</taxon>
        <taxon>Oncorhynchus</taxon>
    </lineage>
</organism>
<proteinExistence type="inferred from homology"/>
<evidence type="ECO:0000256" key="9">
    <source>
        <dbReference type="ARBA" id="ARBA00023136"/>
    </source>
</evidence>
<dbReference type="InterPro" id="IPR003598">
    <property type="entry name" value="Ig_sub2"/>
</dbReference>
<reference evidence="18" key="1">
    <citation type="submission" date="2025-08" db="UniProtKB">
        <authorList>
            <consortium name="Ensembl"/>
        </authorList>
    </citation>
    <scope>IDENTIFICATION</scope>
</reference>
<gene>
    <name evidence="18" type="primary">LOC109908548</name>
</gene>
<keyword evidence="19" id="KW-1185">Reference proteome</keyword>
<feature type="chain" id="PRO_5034409027" evidence="15">
    <location>
        <begin position="22"/>
        <end position="1066"/>
    </location>
</feature>
<dbReference type="Proteomes" id="UP000694557">
    <property type="component" value="Unassembled WGS sequence"/>
</dbReference>
<dbReference type="Ensembl" id="ENSOKIT00005029158.1">
    <property type="protein sequence ID" value="ENSOKIP00005027532.1"/>
    <property type="gene ID" value="ENSOKIG00005010918.1"/>
</dbReference>
<dbReference type="FunFam" id="2.60.40.10:FF:000367">
    <property type="entry name" value="Neural cell adhesion molecule L1-like protein"/>
    <property type="match status" value="1"/>
</dbReference>
<feature type="compositionally biased region" description="Acidic residues" evidence="13">
    <location>
        <begin position="1031"/>
        <end position="1040"/>
    </location>
</feature>
<dbReference type="GO" id="GO:0007411">
    <property type="term" value="P:axon guidance"/>
    <property type="evidence" value="ECO:0007669"/>
    <property type="project" value="TreeGrafter"/>
</dbReference>
<dbReference type="FunFam" id="2.60.40.10:FF:000038">
    <property type="entry name" value="Neuronal cell adhesion molecule"/>
    <property type="match status" value="1"/>
</dbReference>
<dbReference type="AlphaFoldDB" id="A0A8C7M1V7"/>
<dbReference type="PANTHER" id="PTHR44170">
    <property type="entry name" value="PROTEIN SIDEKICK"/>
    <property type="match status" value="1"/>
</dbReference>
<evidence type="ECO:0000256" key="14">
    <source>
        <dbReference type="SAM" id="Phobius"/>
    </source>
</evidence>
<keyword evidence="12" id="KW-0393">Immunoglobulin domain</keyword>
<dbReference type="InterPro" id="IPR007110">
    <property type="entry name" value="Ig-like_dom"/>
</dbReference>
<protein>
    <submittedName>
        <fullName evidence="18">Neural cell adhesion molecule L1-like protein</fullName>
    </submittedName>
</protein>
<dbReference type="InterPro" id="IPR036179">
    <property type="entry name" value="Ig-like_dom_sf"/>
</dbReference>
<feature type="signal peptide" evidence="15">
    <location>
        <begin position="1"/>
        <end position="21"/>
    </location>
</feature>
<dbReference type="FunFam" id="2.60.40.10:FF:000363">
    <property type="entry name" value="neurofascin isoform X1"/>
    <property type="match status" value="1"/>
</dbReference>
<evidence type="ECO:0000256" key="1">
    <source>
        <dbReference type="ARBA" id="ARBA00004251"/>
    </source>
</evidence>
<keyword evidence="6" id="KW-0677">Repeat</keyword>
<comment type="similarity">
    <text evidence="2">Belongs to the immunoglobulin superfamily. L1/neurofascin/NgCAM family.</text>
</comment>
<evidence type="ECO:0000256" key="13">
    <source>
        <dbReference type="SAM" id="MobiDB-lite"/>
    </source>
</evidence>
<feature type="domain" description="Ig-like" evidence="16">
    <location>
        <begin position="129"/>
        <end position="219"/>
    </location>
</feature>
<dbReference type="SUPFAM" id="SSF49265">
    <property type="entry name" value="Fibronectin type III"/>
    <property type="match status" value="2"/>
</dbReference>
<dbReference type="FunFam" id="2.60.40.10:FF:000005">
    <property type="entry name" value="Neuronal cell adhesion molecule"/>
    <property type="match status" value="1"/>
</dbReference>
<evidence type="ECO:0000256" key="6">
    <source>
        <dbReference type="ARBA" id="ARBA00022737"/>
    </source>
</evidence>
<dbReference type="PANTHER" id="PTHR44170:SF45">
    <property type="entry name" value="NEURAL CELL ADHESION MOLECULE L1-LIKE PROTEIN ISOFORM X1"/>
    <property type="match status" value="1"/>
</dbReference>
<dbReference type="Pfam" id="PF13927">
    <property type="entry name" value="Ig_3"/>
    <property type="match status" value="2"/>
</dbReference>
<dbReference type="SMART" id="SM00060">
    <property type="entry name" value="FN3"/>
    <property type="match status" value="4"/>
</dbReference>
<evidence type="ECO:0000256" key="10">
    <source>
        <dbReference type="ARBA" id="ARBA00023157"/>
    </source>
</evidence>
<dbReference type="Pfam" id="PF07679">
    <property type="entry name" value="I-set"/>
    <property type="match status" value="2"/>
</dbReference>
<evidence type="ECO:0000256" key="7">
    <source>
        <dbReference type="ARBA" id="ARBA00022889"/>
    </source>
</evidence>
<evidence type="ECO:0000256" key="12">
    <source>
        <dbReference type="ARBA" id="ARBA00023319"/>
    </source>
</evidence>
<dbReference type="InterPro" id="IPR013098">
    <property type="entry name" value="Ig_I-set"/>
</dbReference>
<dbReference type="SUPFAM" id="SSF48726">
    <property type="entry name" value="Immunoglobulin"/>
    <property type="match status" value="5"/>
</dbReference>
<dbReference type="Pfam" id="PF00041">
    <property type="entry name" value="fn3"/>
    <property type="match status" value="4"/>
</dbReference>
<comment type="subcellular location">
    <subcellularLocation>
        <location evidence="1">Cell membrane</location>
        <topology evidence="1">Single-pass type I membrane protein</topology>
    </subcellularLocation>
</comment>
<keyword evidence="10" id="KW-1015">Disulfide bond</keyword>
<evidence type="ECO:0000256" key="3">
    <source>
        <dbReference type="ARBA" id="ARBA00022475"/>
    </source>
</evidence>
<evidence type="ECO:0000259" key="16">
    <source>
        <dbReference type="PROSITE" id="PS50835"/>
    </source>
</evidence>
<dbReference type="GO" id="GO:0007420">
    <property type="term" value="P:brain development"/>
    <property type="evidence" value="ECO:0007669"/>
    <property type="project" value="TreeGrafter"/>
</dbReference>
<feature type="domain" description="Fibronectin type-III" evidence="17">
    <location>
        <begin position="788"/>
        <end position="889"/>
    </location>
</feature>
<keyword evidence="7" id="KW-0130">Cell adhesion</keyword>
<keyword evidence="4 14" id="KW-0812">Transmembrane</keyword>
<evidence type="ECO:0000256" key="15">
    <source>
        <dbReference type="SAM" id="SignalP"/>
    </source>
</evidence>
<dbReference type="InterPro" id="IPR003961">
    <property type="entry name" value="FN3_dom"/>
</dbReference>
<keyword evidence="11" id="KW-0325">Glycoprotein</keyword>
<keyword evidence="3" id="KW-1003">Cell membrane</keyword>
<dbReference type="CDD" id="cd00063">
    <property type="entry name" value="FN3"/>
    <property type="match status" value="4"/>
</dbReference>
<feature type="transmembrane region" description="Helical" evidence="14">
    <location>
        <begin position="955"/>
        <end position="977"/>
    </location>
</feature>
<dbReference type="GeneTree" id="ENSGT00940000165371"/>
<dbReference type="InterPro" id="IPR026966">
    <property type="entry name" value="Neurofascin/L1/NrCAM_C"/>
</dbReference>
<dbReference type="InterPro" id="IPR013783">
    <property type="entry name" value="Ig-like_fold"/>
</dbReference>
<dbReference type="InterPro" id="IPR003599">
    <property type="entry name" value="Ig_sub"/>
</dbReference>
<dbReference type="SMART" id="SM00408">
    <property type="entry name" value="IGc2"/>
    <property type="match status" value="4"/>
</dbReference>
<feature type="domain" description="Fibronectin type-III" evidence="17">
    <location>
        <begin position="487"/>
        <end position="582"/>
    </location>
</feature>
<evidence type="ECO:0000256" key="5">
    <source>
        <dbReference type="ARBA" id="ARBA00022729"/>
    </source>
</evidence>
<dbReference type="FunFam" id="2.60.40.10:FF:000057">
    <property type="entry name" value="neural cell adhesion molecule L1"/>
    <property type="match status" value="1"/>
</dbReference>
<feature type="domain" description="Fibronectin type-III" evidence="17">
    <location>
        <begin position="587"/>
        <end position="680"/>
    </location>
</feature>
<dbReference type="SMART" id="SM00409">
    <property type="entry name" value="IG"/>
    <property type="match status" value="5"/>
</dbReference>
<feature type="domain" description="Ig-like" evidence="16">
    <location>
        <begin position="233"/>
        <end position="315"/>
    </location>
</feature>
<dbReference type="Gene3D" id="2.60.40.10">
    <property type="entry name" value="Immunoglobulins"/>
    <property type="match status" value="9"/>
</dbReference>
<dbReference type="GO" id="GO:0005886">
    <property type="term" value="C:plasma membrane"/>
    <property type="evidence" value="ECO:0007669"/>
    <property type="project" value="UniProtKB-SubCell"/>
</dbReference>
<evidence type="ECO:0000256" key="2">
    <source>
        <dbReference type="ARBA" id="ARBA00008588"/>
    </source>
</evidence>
<evidence type="ECO:0000259" key="17">
    <source>
        <dbReference type="PROSITE" id="PS50853"/>
    </source>
</evidence>
<dbReference type="GO" id="GO:0098632">
    <property type="term" value="F:cell-cell adhesion mediator activity"/>
    <property type="evidence" value="ECO:0007669"/>
    <property type="project" value="TreeGrafter"/>
</dbReference>
<keyword evidence="9 14" id="KW-0472">Membrane</keyword>